<dbReference type="PANTHER" id="PTHR10773:SF19">
    <property type="match status" value="1"/>
</dbReference>
<dbReference type="PANTHER" id="PTHR10773">
    <property type="entry name" value="DNA-DIRECTED RNA POLYMERASES I, II, AND III SUBUNIT RPABC2"/>
    <property type="match status" value="1"/>
</dbReference>
<dbReference type="AlphaFoldDB" id="A0AAV8WKP0"/>
<evidence type="ECO:0000313" key="2">
    <source>
        <dbReference type="Proteomes" id="UP001162156"/>
    </source>
</evidence>
<name>A0AAV8WKP0_9CUCU</name>
<evidence type="ECO:0000313" key="1">
    <source>
        <dbReference type="EMBL" id="KAJ8926667.1"/>
    </source>
</evidence>
<comment type="caution">
    <text evidence="1">The sequence shown here is derived from an EMBL/GenBank/DDBJ whole genome shotgun (WGS) entry which is preliminary data.</text>
</comment>
<gene>
    <name evidence="1" type="ORF">NQ314_020946</name>
</gene>
<organism evidence="1 2">
    <name type="scientific">Rhamnusium bicolor</name>
    <dbReference type="NCBI Taxonomy" id="1586634"/>
    <lineage>
        <taxon>Eukaryota</taxon>
        <taxon>Metazoa</taxon>
        <taxon>Ecdysozoa</taxon>
        <taxon>Arthropoda</taxon>
        <taxon>Hexapoda</taxon>
        <taxon>Insecta</taxon>
        <taxon>Pterygota</taxon>
        <taxon>Neoptera</taxon>
        <taxon>Endopterygota</taxon>
        <taxon>Coleoptera</taxon>
        <taxon>Polyphaga</taxon>
        <taxon>Cucujiformia</taxon>
        <taxon>Chrysomeloidea</taxon>
        <taxon>Cerambycidae</taxon>
        <taxon>Lepturinae</taxon>
        <taxon>Rhagiini</taxon>
        <taxon>Rhamnusium</taxon>
    </lineage>
</organism>
<proteinExistence type="predicted"/>
<protein>
    <submittedName>
        <fullName evidence="1">Uncharacterized protein</fullName>
    </submittedName>
</protein>
<dbReference type="Proteomes" id="UP001162156">
    <property type="component" value="Unassembled WGS sequence"/>
</dbReference>
<sequence length="211" mass="24792">MTHDGEKVRVCLKFFCATFRISFQVIDLALKQRGPGSAYIGSDGRKGKPAPNATSEASKNHVKKYIDMFPRMESHYCRRDTRKLYLAADLNVTIMYNLYREMYCSDENVKPVSINVYRSIFRSYEPPLSFHVPKKDQCTQCNCYYDATDKTPLEEEWKLHKKRQTEAMEMKDFDKKKSLEENCVTFRAITFDLEAILNVTFSADFKIYYKR</sequence>
<accession>A0AAV8WKP0</accession>
<reference evidence="1" key="1">
    <citation type="journal article" date="2023" name="Insect Mol. Biol.">
        <title>Genome sequencing provides insights into the evolution of gene families encoding plant cell wall-degrading enzymes in longhorned beetles.</title>
        <authorList>
            <person name="Shin N.R."/>
            <person name="Okamura Y."/>
            <person name="Kirsch R."/>
            <person name="Pauchet Y."/>
        </authorList>
    </citation>
    <scope>NUCLEOTIDE SEQUENCE</scope>
    <source>
        <strain evidence="1">RBIC_L_NR</strain>
    </source>
</reference>
<dbReference type="EMBL" id="JANEYF010005821">
    <property type="protein sequence ID" value="KAJ8926667.1"/>
    <property type="molecule type" value="Genomic_DNA"/>
</dbReference>
<keyword evidence="2" id="KW-1185">Reference proteome</keyword>